<name>A1VVR2_POLNA</name>
<reference evidence="2" key="1">
    <citation type="journal article" date="2009" name="Environ. Microbiol.">
        <title>The genome of Polaromonas naphthalenivorans strain CJ2, isolated from coal tar-contaminated sediment, reveals physiological and metabolic versatility and evolution through extensive horizontal gene transfer.</title>
        <authorList>
            <person name="Yagi J.M."/>
            <person name="Sims D."/>
            <person name="Brettin T."/>
            <person name="Bruce D."/>
            <person name="Madsen E.L."/>
        </authorList>
    </citation>
    <scope>NUCLEOTIDE SEQUENCE [LARGE SCALE GENOMIC DNA]</scope>
    <source>
        <strain evidence="2">CJ2</strain>
        <plasmid evidence="2">Plasmid pPNAP02</plasmid>
    </source>
</reference>
<keyword evidence="1" id="KW-0614">Plasmid</keyword>
<accession>A1VVR2</accession>
<organism evidence="1 2">
    <name type="scientific">Polaromonas naphthalenivorans (strain CJ2)</name>
    <dbReference type="NCBI Taxonomy" id="365044"/>
    <lineage>
        <taxon>Bacteria</taxon>
        <taxon>Pseudomonadati</taxon>
        <taxon>Pseudomonadota</taxon>
        <taxon>Betaproteobacteria</taxon>
        <taxon>Burkholderiales</taxon>
        <taxon>Comamonadaceae</taxon>
        <taxon>Polaromonas</taxon>
    </lineage>
</organism>
<keyword evidence="2" id="KW-1185">Reference proteome</keyword>
<geneLocation type="plasmid" evidence="1 2">
    <name>pPNAP02</name>
</geneLocation>
<evidence type="ECO:0000313" key="1">
    <source>
        <dbReference type="EMBL" id="ABM39740.1"/>
    </source>
</evidence>
<dbReference type="AlphaFoldDB" id="A1VVR2"/>
<sequence length="183" mass="20350">MSAALRKMRAALYEYLDNGVGPTPSTRTLFANHPAESDELLKMLFAEYDAGDKTDLEIEALLRIRLVTCLVHTEKSRKARARQHALDVAYAFPPICKDATFMALRFVSHHAEDPAQCENLVRDYPAAAAELLATLLVSKTHERFYARTKGESAHLQAEIDTLRAMIARTAARRIMDEMGGGAC</sequence>
<proteinExistence type="predicted"/>
<dbReference type="EMBL" id="CP000531">
    <property type="protein sequence ID" value="ABM39740.1"/>
    <property type="molecule type" value="Genomic_DNA"/>
</dbReference>
<dbReference type="HOGENOM" id="CLU_1473923_0_0_4"/>
<dbReference type="RefSeq" id="WP_011798225.1">
    <property type="nucleotide sequence ID" value="NC_008758.1"/>
</dbReference>
<dbReference type="Proteomes" id="UP000000644">
    <property type="component" value="Plasmid pPNAP02"/>
</dbReference>
<evidence type="ECO:0000313" key="2">
    <source>
        <dbReference type="Proteomes" id="UP000000644"/>
    </source>
</evidence>
<protein>
    <submittedName>
        <fullName evidence="1">Uncharacterized protein</fullName>
    </submittedName>
</protein>
<gene>
    <name evidence="1" type="ordered locus">Pnap_4464</name>
</gene>
<dbReference type="KEGG" id="pna:Pnap_4464"/>